<protein>
    <submittedName>
        <fullName evidence="5">Protein kinase domain-containing protein</fullName>
    </submittedName>
</protein>
<dbReference type="Proteomes" id="UP000095282">
    <property type="component" value="Unplaced"/>
</dbReference>
<evidence type="ECO:0000259" key="3">
    <source>
        <dbReference type="PROSITE" id="PS50011"/>
    </source>
</evidence>
<sequence length="404" mass="47562">MFRYYEGFHQYQQPNGSYFTVPARYEGLRPFQVDKPFVVHAFDRISQRPVVIKKVVLPDSFHDRQPWKRAQRELYSMLYIEDDNVVQMYSAFTQASSAEEMTEFYIVREFMQGTMQNLSPASFNEHRTVKSIFFDICRGVQYLHSMNISHRVGFVHFNLPCNLKIVKDLKPQNILMAEDGDVKLCDFGHSNGEDPNSNTPYIVQRYYRAPEIICETIDNNKTSVDIWSLGCILAELLTGRVIFPGRDHIDQFILMVRFLGNADPLFYSVMNEHARDFLLRYKEILESCQPPMDIHSHLPDEYFQGGLSNQPEECRMARDLLFRMLVINPDNRIDIQMVLSHPYLSEIWAGTVMAEEVPVPQPPQFLRTFFGFQTYFRPEEMRDEIYLKLQEFGRQYNIFTESKH</sequence>
<dbReference type="InterPro" id="IPR050117">
    <property type="entry name" value="MAPK"/>
</dbReference>
<dbReference type="Gene3D" id="3.30.200.20">
    <property type="entry name" value="Phosphorylase Kinase, domain 1"/>
    <property type="match status" value="1"/>
</dbReference>
<keyword evidence="4" id="KW-1185">Reference proteome</keyword>
<accession>A0A1I7T094</accession>
<evidence type="ECO:0000256" key="2">
    <source>
        <dbReference type="ARBA" id="ARBA00022840"/>
    </source>
</evidence>
<dbReference type="Gene3D" id="1.10.510.10">
    <property type="entry name" value="Transferase(Phosphotransferase) domain 1"/>
    <property type="match status" value="1"/>
</dbReference>
<evidence type="ECO:0000256" key="1">
    <source>
        <dbReference type="ARBA" id="ARBA00022741"/>
    </source>
</evidence>
<dbReference type="Pfam" id="PF00069">
    <property type="entry name" value="Pkinase"/>
    <property type="match status" value="1"/>
</dbReference>
<dbReference type="GO" id="GO:0005524">
    <property type="term" value="F:ATP binding"/>
    <property type="evidence" value="ECO:0007669"/>
    <property type="project" value="UniProtKB-KW"/>
</dbReference>
<dbReference type="PROSITE" id="PS50011">
    <property type="entry name" value="PROTEIN_KINASE_DOM"/>
    <property type="match status" value="1"/>
</dbReference>
<dbReference type="STRING" id="1561998.A0A1I7T094"/>
<dbReference type="GO" id="GO:0004672">
    <property type="term" value="F:protein kinase activity"/>
    <property type="evidence" value="ECO:0007669"/>
    <property type="project" value="InterPro"/>
</dbReference>
<keyword evidence="2" id="KW-0067">ATP-binding</keyword>
<evidence type="ECO:0000313" key="4">
    <source>
        <dbReference type="Proteomes" id="UP000095282"/>
    </source>
</evidence>
<keyword evidence="1" id="KW-0547">Nucleotide-binding</keyword>
<dbReference type="WBParaSite" id="Csp11.Scaffold441.g1171.t1">
    <property type="protein sequence ID" value="Csp11.Scaffold441.g1171.t1"/>
    <property type="gene ID" value="Csp11.Scaffold441.g1171"/>
</dbReference>
<organism evidence="4 5">
    <name type="scientific">Caenorhabditis tropicalis</name>
    <dbReference type="NCBI Taxonomy" id="1561998"/>
    <lineage>
        <taxon>Eukaryota</taxon>
        <taxon>Metazoa</taxon>
        <taxon>Ecdysozoa</taxon>
        <taxon>Nematoda</taxon>
        <taxon>Chromadorea</taxon>
        <taxon>Rhabditida</taxon>
        <taxon>Rhabditina</taxon>
        <taxon>Rhabditomorpha</taxon>
        <taxon>Rhabditoidea</taxon>
        <taxon>Rhabditidae</taxon>
        <taxon>Peloderinae</taxon>
        <taxon>Caenorhabditis</taxon>
    </lineage>
</organism>
<dbReference type="InterPro" id="IPR000719">
    <property type="entry name" value="Prot_kinase_dom"/>
</dbReference>
<dbReference type="FunFam" id="1.10.510.10:FF:001441">
    <property type="entry name" value="Protein CBG00447"/>
    <property type="match status" value="1"/>
</dbReference>
<dbReference type="InterPro" id="IPR011009">
    <property type="entry name" value="Kinase-like_dom_sf"/>
</dbReference>
<dbReference type="eggNOG" id="KOG0665">
    <property type="taxonomic scope" value="Eukaryota"/>
</dbReference>
<feature type="domain" description="Protein kinase" evidence="3">
    <location>
        <begin position="1"/>
        <end position="344"/>
    </location>
</feature>
<reference evidence="5" key="1">
    <citation type="submission" date="2016-11" db="UniProtKB">
        <authorList>
            <consortium name="WormBaseParasite"/>
        </authorList>
    </citation>
    <scope>IDENTIFICATION</scope>
</reference>
<dbReference type="PANTHER" id="PTHR24055">
    <property type="entry name" value="MITOGEN-ACTIVATED PROTEIN KINASE"/>
    <property type="match status" value="1"/>
</dbReference>
<dbReference type="AlphaFoldDB" id="A0A1I7T094"/>
<dbReference type="SMART" id="SM00220">
    <property type="entry name" value="S_TKc"/>
    <property type="match status" value="1"/>
</dbReference>
<evidence type="ECO:0000313" key="5">
    <source>
        <dbReference type="WBParaSite" id="Csp11.Scaffold441.g1171.t1"/>
    </source>
</evidence>
<proteinExistence type="predicted"/>
<dbReference type="SUPFAM" id="SSF56112">
    <property type="entry name" value="Protein kinase-like (PK-like)"/>
    <property type="match status" value="1"/>
</dbReference>
<name>A0A1I7T094_9PELO</name>